<dbReference type="AlphaFoldDB" id="A0AAW1IBM1"/>
<evidence type="ECO:0008006" key="4">
    <source>
        <dbReference type="Google" id="ProtNLM"/>
    </source>
</evidence>
<name>A0AAW1IBM1_POPJA</name>
<feature type="compositionally biased region" description="Polar residues" evidence="1">
    <location>
        <begin position="1"/>
        <end position="11"/>
    </location>
</feature>
<dbReference type="EMBL" id="JASPKY010000696">
    <property type="protein sequence ID" value="KAK9686583.1"/>
    <property type="molecule type" value="Genomic_DNA"/>
</dbReference>
<evidence type="ECO:0000313" key="3">
    <source>
        <dbReference type="Proteomes" id="UP001458880"/>
    </source>
</evidence>
<sequence>MSDQPGPSRNLPSPPKRRQRLGHLSHDEKRTIVNMYKTLTLQTPRKGTTAVVINICGTLIYRTIREYQRTGQLARPKARTGRHSKLQAYDESVKNGVRQIVHSFFLKNELPTLNKIMAEITRRGEPVPHMSRTTLYRFLKLINFKYACLTEKCEEWCTTDSAQFLFKKRTSNS</sequence>
<feature type="region of interest" description="Disordered" evidence="1">
    <location>
        <begin position="1"/>
        <end position="24"/>
    </location>
</feature>
<dbReference type="Proteomes" id="UP001458880">
    <property type="component" value="Unassembled WGS sequence"/>
</dbReference>
<organism evidence="2 3">
    <name type="scientific">Popillia japonica</name>
    <name type="common">Japanese beetle</name>
    <dbReference type="NCBI Taxonomy" id="7064"/>
    <lineage>
        <taxon>Eukaryota</taxon>
        <taxon>Metazoa</taxon>
        <taxon>Ecdysozoa</taxon>
        <taxon>Arthropoda</taxon>
        <taxon>Hexapoda</taxon>
        <taxon>Insecta</taxon>
        <taxon>Pterygota</taxon>
        <taxon>Neoptera</taxon>
        <taxon>Endopterygota</taxon>
        <taxon>Coleoptera</taxon>
        <taxon>Polyphaga</taxon>
        <taxon>Scarabaeiformia</taxon>
        <taxon>Scarabaeidae</taxon>
        <taxon>Rutelinae</taxon>
        <taxon>Popillia</taxon>
    </lineage>
</organism>
<keyword evidence="3" id="KW-1185">Reference proteome</keyword>
<protein>
    <recommendedName>
        <fullName evidence="4">Transposase</fullName>
    </recommendedName>
</protein>
<accession>A0AAW1IBM1</accession>
<evidence type="ECO:0000313" key="2">
    <source>
        <dbReference type="EMBL" id="KAK9686583.1"/>
    </source>
</evidence>
<proteinExistence type="predicted"/>
<evidence type="ECO:0000256" key="1">
    <source>
        <dbReference type="SAM" id="MobiDB-lite"/>
    </source>
</evidence>
<gene>
    <name evidence="2" type="ORF">QE152_g37083</name>
</gene>
<reference evidence="2 3" key="1">
    <citation type="journal article" date="2024" name="BMC Genomics">
        <title>De novo assembly and annotation of Popillia japonica's genome with initial clues to its potential as an invasive pest.</title>
        <authorList>
            <person name="Cucini C."/>
            <person name="Boschi S."/>
            <person name="Funari R."/>
            <person name="Cardaioli E."/>
            <person name="Iannotti N."/>
            <person name="Marturano G."/>
            <person name="Paoli F."/>
            <person name="Bruttini M."/>
            <person name="Carapelli A."/>
            <person name="Frati F."/>
            <person name="Nardi F."/>
        </authorList>
    </citation>
    <scope>NUCLEOTIDE SEQUENCE [LARGE SCALE GENOMIC DNA]</scope>
    <source>
        <strain evidence="2">DMR45628</strain>
    </source>
</reference>
<comment type="caution">
    <text evidence="2">The sequence shown here is derived from an EMBL/GenBank/DDBJ whole genome shotgun (WGS) entry which is preliminary data.</text>
</comment>